<feature type="region of interest" description="Disordered" evidence="10">
    <location>
        <begin position="856"/>
        <end position="929"/>
    </location>
</feature>
<evidence type="ECO:0000256" key="9">
    <source>
        <dbReference type="RuleBase" id="RU364134"/>
    </source>
</evidence>
<accession>A0A8S2D3J4</accession>
<evidence type="ECO:0000313" key="14">
    <source>
        <dbReference type="EMBL" id="CAF3654262.1"/>
    </source>
</evidence>
<comment type="similarity">
    <text evidence="2 9">Belongs to the Mediator complex subunit 13 family.</text>
</comment>
<feature type="region of interest" description="Disordered" evidence="10">
    <location>
        <begin position="1499"/>
        <end position="1532"/>
    </location>
</feature>
<evidence type="ECO:0000256" key="2">
    <source>
        <dbReference type="ARBA" id="ARBA00009354"/>
    </source>
</evidence>
<feature type="region of interest" description="Disordered" evidence="10">
    <location>
        <begin position="572"/>
        <end position="591"/>
    </location>
</feature>
<keyword evidence="7 9" id="KW-0804">Transcription</keyword>
<feature type="compositionally biased region" description="Polar residues" evidence="10">
    <location>
        <begin position="422"/>
        <end position="504"/>
    </location>
</feature>
<dbReference type="GO" id="GO:0016592">
    <property type="term" value="C:mediator complex"/>
    <property type="evidence" value="ECO:0007669"/>
    <property type="project" value="InterPro"/>
</dbReference>
<dbReference type="Pfam" id="PF06333">
    <property type="entry name" value="Med13_C"/>
    <property type="match status" value="1"/>
</dbReference>
<feature type="compositionally biased region" description="Low complexity" evidence="10">
    <location>
        <begin position="1522"/>
        <end position="1531"/>
    </location>
</feature>
<feature type="region of interest" description="Disordered" evidence="10">
    <location>
        <begin position="385"/>
        <end position="504"/>
    </location>
</feature>
<feature type="compositionally biased region" description="Polar residues" evidence="10">
    <location>
        <begin position="572"/>
        <end position="582"/>
    </location>
</feature>
<evidence type="ECO:0000256" key="3">
    <source>
        <dbReference type="ARBA" id="ARBA00019618"/>
    </source>
</evidence>
<evidence type="ECO:0000256" key="8">
    <source>
        <dbReference type="ARBA" id="ARBA00023242"/>
    </source>
</evidence>
<feature type="compositionally biased region" description="Low complexity" evidence="10">
    <location>
        <begin position="856"/>
        <end position="867"/>
    </location>
</feature>
<comment type="subunit">
    <text evidence="9">Component of the Mediator complex.</text>
</comment>
<dbReference type="Proteomes" id="UP000677228">
    <property type="component" value="Unassembled WGS sequence"/>
</dbReference>
<evidence type="ECO:0000313" key="15">
    <source>
        <dbReference type="Proteomes" id="UP000677228"/>
    </source>
</evidence>
<dbReference type="InterPro" id="IPR009401">
    <property type="entry name" value="Med13_C"/>
</dbReference>
<feature type="compositionally biased region" description="Polar residues" evidence="10">
    <location>
        <begin position="904"/>
        <end position="929"/>
    </location>
</feature>
<evidence type="ECO:0000259" key="11">
    <source>
        <dbReference type="Pfam" id="PF06333"/>
    </source>
</evidence>
<evidence type="ECO:0000256" key="1">
    <source>
        <dbReference type="ARBA" id="ARBA00004123"/>
    </source>
</evidence>
<evidence type="ECO:0000259" key="12">
    <source>
        <dbReference type="Pfam" id="PF18296"/>
    </source>
</evidence>
<feature type="region of interest" description="Disordered" evidence="10">
    <location>
        <begin position="1418"/>
        <end position="1448"/>
    </location>
</feature>
<evidence type="ECO:0000313" key="13">
    <source>
        <dbReference type="EMBL" id="CAF0869477.1"/>
    </source>
</evidence>
<evidence type="ECO:0000256" key="5">
    <source>
        <dbReference type="ARBA" id="ARBA00023015"/>
    </source>
</evidence>
<comment type="caution">
    <text evidence="13">The sequence shown here is derived from an EMBL/GenBank/DDBJ whole genome shotgun (WGS) entry which is preliminary data.</text>
</comment>
<dbReference type="GO" id="GO:0003713">
    <property type="term" value="F:transcription coactivator activity"/>
    <property type="evidence" value="ECO:0007669"/>
    <property type="project" value="TreeGrafter"/>
</dbReference>
<comment type="subcellular location">
    <subcellularLocation>
        <location evidence="1 9">Nucleus</location>
    </subcellularLocation>
</comment>
<protein>
    <recommendedName>
        <fullName evidence="3 9">Mediator of RNA polymerase II transcription subunit 13</fullName>
    </recommendedName>
</protein>
<dbReference type="InterPro" id="IPR051139">
    <property type="entry name" value="Mediator_complx_sub13"/>
</dbReference>
<dbReference type="EMBL" id="CAJOBA010002654">
    <property type="protein sequence ID" value="CAF3654262.1"/>
    <property type="molecule type" value="Genomic_DNA"/>
</dbReference>
<keyword evidence="6 9" id="KW-0010">Activator</keyword>
<organism evidence="13 15">
    <name type="scientific">Didymodactylos carnosus</name>
    <dbReference type="NCBI Taxonomy" id="1234261"/>
    <lineage>
        <taxon>Eukaryota</taxon>
        <taxon>Metazoa</taxon>
        <taxon>Spiralia</taxon>
        <taxon>Gnathifera</taxon>
        <taxon>Rotifera</taxon>
        <taxon>Eurotatoria</taxon>
        <taxon>Bdelloidea</taxon>
        <taxon>Philodinida</taxon>
        <taxon>Philodinidae</taxon>
        <taxon>Didymodactylos</taxon>
    </lineage>
</organism>
<name>A0A8S2D3J4_9BILA</name>
<dbReference type="PANTHER" id="PTHR48249">
    <property type="entry name" value="MEDIATOR OF RNA POLYMERASE II TRANSCRIPTION SUBUNIT 13"/>
    <property type="match status" value="1"/>
</dbReference>
<gene>
    <name evidence="13" type="ORF">OVA965_LOCUS8055</name>
    <name evidence="14" type="ORF">TMI583_LOCUS8051</name>
</gene>
<comment type="function">
    <text evidence="9">Component of the Mediator complex, a coactivator involved in regulated transcription of nearly all RNA polymerase II-dependent genes. Mediator functions as a bridge to convey information from gene-specific regulatory proteins to the basal RNA polymerase II transcription machinery. Mediator is recruited to promoters by direct interactions with regulatory proteins and serves as a scaffold for the assembly of a functional preinitiation complex with RNA polymerase II and the general transcription factors.</text>
</comment>
<reference evidence="13" key="1">
    <citation type="submission" date="2021-02" db="EMBL/GenBank/DDBJ databases">
        <authorList>
            <person name="Nowell W R."/>
        </authorList>
    </citation>
    <scope>NUCLEOTIDE SEQUENCE</scope>
</reference>
<evidence type="ECO:0000256" key="10">
    <source>
        <dbReference type="SAM" id="MobiDB-lite"/>
    </source>
</evidence>
<dbReference type="PANTHER" id="PTHR48249:SF3">
    <property type="entry name" value="MEDIATOR OF RNA POLYMERASE II TRANSCRIPTION SUBUNIT 13"/>
    <property type="match status" value="1"/>
</dbReference>
<dbReference type="GO" id="GO:0045944">
    <property type="term" value="P:positive regulation of transcription by RNA polymerase II"/>
    <property type="evidence" value="ECO:0007669"/>
    <property type="project" value="TreeGrafter"/>
</dbReference>
<keyword evidence="8 9" id="KW-0539">Nucleus</keyword>
<dbReference type="Pfam" id="PF18296">
    <property type="entry name" value="MID_MedPIWI"/>
    <property type="match status" value="1"/>
</dbReference>
<evidence type="ECO:0000256" key="4">
    <source>
        <dbReference type="ARBA" id="ARBA00022491"/>
    </source>
</evidence>
<dbReference type="InterPro" id="IPR041285">
    <property type="entry name" value="MID_MedPIWI"/>
</dbReference>
<dbReference type="Proteomes" id="UP000682733">
    <property type="component" value="Unassembled WGS sequence"/>
</dbReference>
<keyword evidence="4 9" id="KW-0678">Repressor</keyword>
<feature type="domain" description="MID" evidence="12">
    <location>
        <begin position="1360"/>
        <end position="1681"/>
    </location>
</feature>
<sequence>MSTPCSLEHCHTNLFSLQSLNDMKWKCFRRSTNYRVETTSQGRYDLYKDPVLLAYWHCLKTDTLCAWRKVQAEESKIEKELWLFGINDDLPTDLPDLRPVQQCNGSMNGDSMSYDCRSMLFKALYNMIEKCLLTKGFARLNKWFVLPENDHSDLKVPNFSFSFNFFLHGDNKVCASVDVQRHRPISTLTVKDLEKVLVAPSNVILAPYGIDATLIGPLPRDMDISILRENWERNYPIRKIDGMPDFVEVLAGTLRMSYPTCYIYKVGSDETSTVTNNESPSNSTSKTSSTSQTASLKTKTAVATNNTIPTITQKIDVRARKQLASDLLLSTQRNNCIDVEKKQEMIASNRISICSAINDPLNRRQCRCQLCSSIHTRNHTINTVPFHRRQRLSPTTDDTSRSKTDLHTQISTTIPPTPSSSHNAAQVFSSTTARNNASDQQQLQQTITDNVSTSNSQNLDSLSTTTPKNLNNDKSSSSVSTDWDHQQVATTSGPSSVIPTTAANSPNPVVLTSTIEKKGLKRSANALEESYRGYDDDDENDSIQQPKQTYDFHATDIFLQLPLKRFRHDTDSCTSSVQQPLPVTTAPMPPSNTSDQIYRYGLATPPTPTQINKDPYAFDDEDESVTLGGPKPSNPYGKTVETVTIATAITSTNSSIAQQNSQQYYKTDDLKPSYSDLERIFEGPSNDPNESNTSTNLMSTTGILTNGEVRSPQNERKESMTVSTLTTCTTMKPLNNFHGLEEIYATPPGSSSSDKLNCLHSPYMTETVTNPNVSAYAAKLEAALLSVSSTPTVEILKQFNSESIIVPFEPVIIEEQSAYFPLKKFSSTNGYLSKSSLTTKELKPLRYEPVPITSSLTTSSTSWTTQTKYSRRHQQNPLIDSASPMDNRRHAPRSTPGGIGIGSVPSTTIPTPLGTNPTYSPMNTSIPSIRSVDSTRSVGSIIASPGPGSVQPRNSVEPYSVSAINSISSTYERIPEADSLYFNILLNDSILNIFRDMNFDSCVLCACTPNELSIRGTDATIYLQQQQQLIQQPPPPHQIQSNHQLQQQHSHHSLSNYQNMMQHPQYLHNHSRYDQQHSMQGQMMMTPTVSSNNHNNHNVCSCGFSAVINLKLSANAGLFYEDEIEITGIKYETKYNYKTSLNTTEKLPPNLIEMIEKQECLPSPYECFNTRKVITRLTTTTTNNDLQSTINVNKNQLAINNSEATKLSLKSSKNSVYYNENFACCSAMEQARNIMDNIMLSKDELDKQNWLHLWPYSPSPLDSDQQMISMLNSLQPLLVDALNKRTVSGLWNSIEGPLTWKHFNQLLYTQNQHIQLDEQLTGPQPIPYVLAGLDREWLTLAPYGLKFWDKLCLEPYSKAKDIAYICVVPDNDYICSMTKLYFRELSTHYELCRLGVHRPLLKWFRDNGLLRINSASTLSSQNSDSSSSTTTTTTTNVPTSSIPVDQWFTDNETHPVGARLKLYAQTLKANLQHLLQTQTLDHTLHEEAPKREVFRAPNDISANTSTTPSSVEMNSGNDIGLSAPSSSPSSADKSNMNLYANFNSSSNAITGGLGDSMNNNLMNSAIDPHDLLAFDSLQQGRTANDDQPFIVLYIIDTFRYDFIDDSNSNQDDDELECHVKKGILRAYMDLIKLLPDKIATKINIQIVPFESVVGQQIESDTELRLTQLKRLAFHVYGQLRRTITYTSRAKSLTGFGPAASEEKALTKALMQLYTPAYILSPKSDFRYKSFSDPNEISNNGCVLFCSYCLSDDQRYLLVSCSDDRGELLETCSINIEISDRHRRKIQHARRIGLQKLWNFIMRIITSTTMPWRIVIGRLGRLGHGEVKSWGVILSKKNLVRCANIIRDTCQSCHTLRSHDQPVILSACLISLETHTSLTILPESIELADVRAAGTQGQIVDEVSVTHILTLPTSASVTSQTLTTRNDVNPMNMTNTENDEDFFNELFGQLDPEAEGPPNDAFDLVSPPPPSADLTDTFSSNMGGLGYHGMNASGGGRSTNALTTTNDYNCKDNNGLNMNGKSHYDHSLSCDIDLNEIPSLHQQPLALGFYVSTVNTLNKLPEWMLNNSYSERNNKNCSIFKATLHMHIPNAQQSDDMLFQQNIDQKLAHPLDSNFTYVVLRHVLESYNRLSWLLIDPKTNERASCLPIHIETLLRLYHSFVKFV</sequence>
<proteinExistence type="inferred from homology"/>
<feature type="compositionally biased region" description="Polar residues" evidence="10">
    <location>
        <begin position="1500"/>
        <end position="1517"/>
    </location>
</feature>
<feature type="domain" description="Mediator complex subunit Med13 C-terminal" evidence="11">
    <location>
        <begin position="1713"/>
        <end position="2152"/>
    </location>
</feature>
<dbReference type="EMBL" id="CAJNOK010002653">
    <property type="protein sequence ID" value="CAF0869477.1"/>
    <property type="molecule type" value="Genomic_DNA"/>
</dbReference>
<evidence type="ECO:0000256" key="6">
    <source>
        <dbReference type="ARBA" id="ARBA00023159"/>
    </source>
</evidence>
<keyword evidence="5 9" id="KW-0805">Transcription regulation</keyword>
<feature type="compositionally biased region" description="Low complexity" evidence="10">
    <location>
        <begin position="1418"/>
        <end position="1441"/>
    </location>
</feature>
<feature type="region of interest" description="Disordered" evidence="10">
    <location>
        <begin position="272"/>
        <end position="300"/>
    </location>
</feature>
<evidence type="ECO:0000256" key="7">
    <source>
        <dbReference type="ARBA" id="ARBA00023163"/>
    </source>
</evidence>